<dbReference type="EMBL" id="MU151079">
    <property type="protein sequence ID" value="KAF9451852.1"/>
    <property type="molecule type" value="Genomic_DNA"/>
</dbReference>
<keyword evidence="2" id="KW-1185">Reference proteome</keyword>
<dbReference type="Proteomes" id="UP000807342">
    <property type="component" value="Unassembled WGS sequence"/>
</dbReference>
<comment type="caution">
    <text evidence="1">The sequence shown here is derived from an EMBL/GenBank/DDBJ whole genome shotgun (WGS) entry which is preliminary data.</text>
</comment>
<accession>A0A9P6C4Z4</accession>
<name>A0A9P6C4Z4_9AGAR</name>
<proteinExistence type="predicted"/>
<reference evidence="1" key="1">
    <citation type="submission" date="2020-11" db="EMBL/GenBank/DDBJ databases">
        <authorList>
            <consortium name="DOE Joint Genome Institute"/>
            <person name="Ahrendt S."/>
            <person name="Riley R."/>
            <person name="Andreopoulos W."/>
            <person name="Labutti K."/>
            <person name="Pangilinan J."/>
            <person name="Ruiz-Duenas F.J."/>
            <person name="Barrasa J.M."/>
            <person name="Sanchez-Garcia M."/>
            <person name="Camarero S."/>
            <person name="Miyauchi S."/>
            <person name="Serrano A."/>
            <person name="Linde D."/>
            <person name="Babiker R."/>
            <person name="Drula E."/>
            <person name="Ayuso-Fernandez I."/>
            <person name="Pacheco R."/>
            <person name="Padilla G."/>
            <person name="Ferreira P."/>
            <person name="Barriuso J."/>
            <person name="Kellner H."/>
            <person name="Castanera R."/>
            <person name="Alfaro M."/>
            <person name="Ramirez L."/>
            <person name="Pisabarro A.G."/>
            <person name="Kuo A."/>
            <person name="Tritt A."/>
            <person name="Lipzen A."/>
            <person name="He G."/>
            <person name="Yan M."/>
            <person name="Ng V."/>
            <person name="Cullen D."/>
            <person name="Martin F."/>
            <person name="Rosso M.-N."/>
            <person name="Henrissat B."/>
            <person name="Hibbett D."/>
            <person name="Martinez A.T."/>
            <person name="Grigoriev I.V."/>
        </authorList>
    </citation>
    <scope>NUCLEOTIDE SEQUENCE</scope>
    <source>
        <strain evidence="1">MF-IS2</strain>
    </source>
</reference>
<protein>
    <submittedName>
        <fullName evidence="1">Uncharacterized protein</fullName>
    </submittedName>
</protein>
<evidence type="ECO:0000313" key="2">
    <source>
        <dbReference type="Proteomes" id="UP000807342"/>
    </source>
</evidence>
<dbReference type="AlphaFoldDB" id="A0A9P6C4Z4"/>
<gene>
    <name evidence="1" type="ORF">P691DRAFT_301375</name>
</gene>
<sequence length="99" mass="11468">MWRMRTNYVRLDPHRLSGHSARRSRHQYPAHTTLRPLNYHSEDIRSKNVPASNAPPLPSSSTVYTDPHPLPSFLSISRILHNLYSVSNITPHFLTIWTV</sequence>
<organism evidence="1 2">
    <name type="scientific">Macrolepiota fuliginosa MF-IS2</name>
    <dbReference type="NCBI Taxonomy" id="1400762"/>
    <lineage>
        <taxon>Eukaryota</taxon>
        <taxon>Fungi</taxon>
        <taxon>Dikarya</taxon>
        <taxon>Basidiomycota</taxon>
        <taxon>Agaricomycotina</taxon>
        <taxon>Agaricomycetes</taxon>
        <taxon>Agaricomycetidae</taxon>
        <taxon>Agaricales</taxon>
        <taxon>Agaricineae</taxon>
        <taxon>Agaricaceae</taxon>
        <taxon>Macrolepiota</taxon>
    </lineage>
</organism>
<evidence type="ECO:0000313" key="1">
    <source>
        <dbReference type="EMBL" id="KAF9451852.1"/>
    </source>
</evidence>